<dbReference type="PANTHER" id="PTHR42852:SF17">
    <property type="entry name" value="THIOREDOXIN-LIKE PROTEIN HI_1115"/>
    <property type="match status" value="1"/>
</dbReference>
<dbReference type="SUPFAM" id="SSF52833">
    <property type="entry name" value="Thioredoxin-like"/>
    <property type="match status" value="1"/>
</dbReference>
<dbReference type="PROSITE" id="PS51352">
    <property type="entry name" value="THIOREDOXIN_2"/>
    <property type="match status" value="1"/>
</dbReference>
<dbReference type="GO" id="GO:0016209">
    <property type="term" value="F:antioxidant activity"/>
    <property type="evidence" value="ECO:0007669"/>
    <property type="project" value="InterPro"/>
</dbReference>
<gene>
    <name evidence="3" type="ORF">MNB_SM-3-1025</name>
</gene>
<keyword evidence="1" id="KW-0812">Transmembrane</keyword>
<evidence type="ECO:0000259" key="2">
    <source>
        <dbReference type="PROSITE" id="PS51352"/>
    </source>
</evidence>
<dbReference type="Pfam" id="PF00578">
    <property type="entry name" value="AhpC-TSA"/>
    <property type="match status" value="1"/>
</dbReference>
<dbReference type="InterPro" id="IPR000866">
    <property type="entry name" value="AhpC/TSA"/>
</dbReference>
<proteinExistence type="predicted"/>
<dbReference type="InterPro" id="IPR036249">
    <property type="entry name" value="Thioredoxin-like_sf"/>
</dbReference>
<sequence>MKSKILKYLKEFVFFIVVLTIVTNVTSFYKGRNISHTPFAINHPNFINSEKTITPNKPILLHFWAVWCPICKAEASNIESLSKKYQVITIAVQSGSDTKIKEYLQKNHLTFPVINDKEGKIANSFHIQAYPTTLIYDKGKNLLFSDVGYSTTFSLYLKMVWANL</sequence>
<accession>A0A1W1D538</accession>
<dbReference type="InterPro" id="IPR013766">
    <property type="entry name" value="Thioredoxin_domain"/>
</dbReference>
<keyword evidence="1" id="KW-0472">Membrane</keyword>
<keyword evidence="1" id="KW-1133">Transmembrane helix</keyword>
<dbReference type="GO" id="GO:0016491">
    <property type="term" value="F:oxidoreductase activity"/>
    <property type="evidence" value="ECO:0007669"/>
    <property type="project" value="InterPro"/>
</dbReference>
<name>A0A1W1D538_9ZZZZ</name>
<evidence type="ECO:0000256" key="1">
    <source>
        <dbReference type="SAM" id="Phobius"/>
    </source>
</evidence>
<dbReference type="AlphaFoldDB" id="A0A1W1D538"/>
<dbReference type="InterPro" id="IPR050553">
    <property type="entry name" value="Thioredoxin_ResA/DsbE_sf"/>
</dbReference>
<dbReference type="PANTHER" id="PTHR42852">
    <property type="entry name" value="THIOL:DISULFIDE INTERCHANGE PROTEIN DSBE"/>
    <property type="match status" value="1"/>
</dbReference>
<dbReference type="Gene3D" id="3.40.30.10">
    <property type="entry name" value="Glutaredoxin"/>
    <property type="match status" value="1"/>
</dbReference>
<feature type="domain" description="Thioredoxin" evidence="2">
    <location>
        <begin position="19"/>
        <end position="164"/>
    </location>
</feature>
<evidence type="ECO:0000313" key="3">
    <source>
        <dbReference type="EMBL" id="SFV75610.1"/>
    </source>
</evidence>
<reference evidence="3" key="1">
    <citation type="submission" date="2016-10" db="EMBL/GenBank/DDBJ databases">
        <authorList>
            <person name="de Groot N.N."/>
        </authorList>
    </citation>
    <scope>NUCLEOTIDE SEQUENCE</scope>
</reference>
<organism evidence="3">
    <name type="scientific">hydrothermal vent metagenome</name>
    <dbReference type="NCBI Taxonomy" id="652676"/>
    <lineage>
        <taxon>unclassified sequences</taxon>
        <taxon>metagenomes</taxon>
        <taxon>ecological metagenomes</taxon>
    </lineage>
</organism>
<protein>
    <submittedName>
        <fullName evidence="3">Similarity with cytochrome c-type biogenesis protein CcdA</fullName>
    </submittedName>
</protein>
<dbReference type="EMBL" id="FPHP01000044">
    <property type="protein sequence ID" value="SFV75610.1"/>
    <property type="molecule type" value="Genomic_DNA"/>
</dbReference>
<feature type="transmembrane region" description="Helical" evidence="1">
    <location>
        <begin position="12"/>
        <end position="29"/>
    </location>
</feature>